<gene>
    <name evidence="1" type="ORF">P167DRAFT_30504</name>
</gene>
<dbReference type="Proteomes" id="UP000277580">
    <property type="component" value="Unassembled WGS sequence"/>
</dbReference>
<name>A0A3N4KWT2_9PEZI</name>
<dbReference type="AlphaFoldDB" id="A0A3N4KWT2"/>
<dbReference type="InParanoid" id="A0A3N4KWT2"/>
<protein>
    <submittedName>
        <fullName evidence="1">Uncharacterized protein</fullName>
    </submittedName>
</protein>
<reference evidence="1 2" key="1">
    <citation type="journal article" date="2018" name="Nat. Ecol. Evol.">
        <title>Pezizomycetes genomes reveal the molecular basis of ectomycorrhizal truffle lifestyle.</title>
        <authorList>
            <person name="Murat C."/>
            <person name="Payen T."/>
            <person name="Noel B."/>
            <person name="Kuo A."/>
            <person name="Morin E."/>
            <person name="Chen J."/>
            <person name="Kohler A."/>
            <person name="Krizsan K."/>
            <person name="Balestrini R."/>
            <person name="Da Silva C."/>
            <person name="Montanini B."/>
            <person name="Hainaut M."/>
            <person name="Levati E."/>
            <person name="Barry K.W."/>
            <person name="Belfiori B."/>
            <person name="Cichocki N."/>
            <person name="Clum A."/>
            <person name="Dockter R.B."/>
            <person name="Fauchery L."/>
            <person name="Guy J."/>
            <person name="Iotti M."/>
            <person name="Le Tacon F."/>
            <person name="Lindquist E.A."/>
            <person name="Lipzen A."/>
            <person name="Malagnac F."/>
            <person name="Mello A."/>
            <person name="Molinier V."/>
            <person name="Miyauchi S."/>
            <person name="Poulain J."/>
            <person name="Riccioni C."/>
            <person name="Rubini A."/>
            <person name="Sitrit Y."/>
            <person name="Splivallo R."/>
            <person name="Traeger S."/>
            <person name="Wang M."/>
            <person name="Zifcakova L."/>
            <person name="Wipf D."/>
            <person name="Zambonelli A."/>
            <person name="Paolocci F."/>
            <person name="Nowrousian M."/>
            <person name="Ottonello S."/>
            <person name="Baldrian P."/>
            <person name="Spatafora J.W."/>
            <person name="Henrissat B."/>
            <person name="Nagy L.G."/>
            <person name="Aury J.M."/>
            <person name="Wincker P."/>
            <person name="Grigoriev I.V."/>
            <person name="Bonfante P."/>
            <person name="Martin F.M."/>
        </authorList>
    </citation>
    <scope>NUCLEOTIDE SEQUENCE [LARGE SCALE GENOMIC DNA]</scope>
    <source>
        <strain evidence="1 2">CCBAS932</strain>
    </source>
</reference>
<proteinExistence type="predicted"/>
<evidence type="ECO:0000313" key="2">
    <source>
        <dbReference type="Proteomes" id="UP000277580"/>
    </source>
</evidence>
<accession>A0A3N4KWT2</accession>
<sequence length="320" mass="36356">MLASRYSKYFTLYIHHASSSSAAANPQTPLEIGVHAKVHILTEASLQPLSLYYLPLMRPSFKGCSVYYGEKDREGKGKARSIALNDTTECGTWCMTRFDCVEYYSTRKYFFSLDHRGQVSEESGIWGMLLLPLPCSPLLPELYHEISHLYLTCLRKRPSPSATAYPTYPLHMHTTCPTHYLTSTSLSAARNIKRRAPPTHTWEKASPIGLHLSTYRVITILLFPISIYFSHPFCTSIAPCLPALPHYRHIGLLFRLIVRNERKKEIRNCCILHHPCHSIHPPPLLLLLSQSHNDHLPSLSTTLKDIFSYSTITSLSFSLV</sequence>
<organism evidence="1 2">
    <name type="scientific">Morchella conica CCBAS932</name>
    <dbReference type="NCBI Taxonomy" id="1392247"/>
    <lineage>
        <taxon>Eukaryota</taxon>
        <taxon>Fungi</taxon>
        <taxon>Dikarya</taxon>
        <taxon>Ascomycota</taxon>
        <taxon>Pezizomycotina</taxon>
        <taxon>Pezizomycetes</taxon>
        <taxon>Pezizales</taxon>
        <taxon>Morchellaceae</taxon>
        <taxon>Morchella</taxon>
    </lineage>
</organism>
<dbReference type="EMBL" id="ML119115">
    <property type="protein sequence ID" value="RPB15016.1"/>
    <property type="molecule type" value="Genomic_DNA"/>
</dbReference>
<keyword evidence="2" id="KW-1185">Reference proteome</keyword>
<evidence type="ECO:0000313" key="1">
    <source>
        <dbReference type="EMBL" id="RPB15016.1"/>
    </source>
</evidence>